<dbReference type="Proteomes" id="UP000028721">
    <property type="component" value="Unassembled WGS sequence"/>
</dbReference>
<dbReference type="InterPro" id="IPR053142">
    <property type="entry name" value="PchR_regulatory_protein"/>
</dbReference>
<keyword evidence="1" id="KW-0805">Transcription regulation</keyword>
<protein>
    <submittedName>
        <fullName evidence="5">AraC family transcriptional regulator</fullName>
    </submittedName>
</protein>
<evidence type="ECO:0000313" key="6">
    <source>
        <dbReference type="Proteomes" id="UP000028721"/>
    </source>
</evidence>
<dbReference type="SUPFAM" id="SSF46689">
    <property type="entry name" value="Homeodomain-like"/>
    <property type="match status" value="2"/>
</dbReference>
<proteinExistence type="predicted"/>
<gene>
    <name evidence="5" type="ORF">CR62_00690</name>
</gene>
<accession>A0ABR4UE61</accession>
<organism evidence="5 6">
    <name type="scientific">Serratia grimesii</name>
    <dbReference type="NCBI Taxonomy" id="82995"/>
    <lineage>
        <taxon>Bacteria</taxon>
        <taxon>Pseudomonadati</taxon>
        <taxon>Pseudomonadota</taxon>
        <taxon>Gammaproteobacteria</taxon>
        <taxon>Enterobacterales</taxon>
        <taxon>Yersiniaceae</taxon>
        <taxon>Serratia</taxon>
    </lineage>
</organism>
<evidence type="ECO:0000256" key="3">
    <source>
        <dbReference type="ARBA" id="ARBA00023163"/>
    </source>
</evidence>
<sequence>MMTTMPSFAVQHQPIITPVPHPERLKFAPHILLHSGTLLEQQSAWEDDPLINGIKLAFVHSGEMQCRVTGQAERHIAEPSLCAFSNLGDFAVTHRFKRDTPLRYTILQLESDGQDQHAELFPAALTSRAGQPPKMVIGPAPKLLLALSTQIATCPLQGATRDLYLAGKAMELIAMSLQHLSDVPSKAVDLRLTRSDIERLHAARDLLISNLPHPPGLDRLAAQVGINTRKLTNGFRQIFGNSVFGWLQEYRLQQAHRMLSTEEANVATIAYRVGYSPAHLSIAFRKRFGISPRAVMAR</sequence>
<dbReference type="Gene3D" id="1.10.10.60">
    <property type="entry name" value="Homeodomain-like"/>
    <property type="match status" value="1"/>
</dbReference>
<dbReference type="InterPro" id="IPR018062">
    <property type="entry name" value="HTH_AraC-typ_CS"/>
</dbReference>
<dbReference type="PROSITE" id="PS00041">
    <property type="entry name" value="HTH_ARAC_FAMILY_1"/>
    <property type="match status" value="1"/>
</dbReference>
<keyword evidence="6" id="KW-1185">Reference proteome</keyword>
<dbReference type="Pfam" id="PF12833">
    <property type="entry name" value="HTH_18"/>
    <property type="match status" value="1"/>
</dbReference>
<evidence type="ECO:0000313" key="5">
    <source>
        <dbReference type="EMBL" id="KFB90319.1"/>
    </source>
</evidence>
<evidence type="ECO:0000256" key="1">
    <source>
        <dbReference type="ARBA" id="ARBA00023015"/>
    </source>
</evidence>
<dbReference type="InterPro" id="IPR018060">
    <property type="entry name" value="HTH_AraC"/>
</dbReference>
<keyword evidence="2" id="KW-0238">DNA-binding</keyword>
<dbReference type="PANTHER" id="PTHR47893:SF1">
    <property type="entry name" value="REGULATORY PROTEIN PCHR"/>
    <property type="match status" value="1"/>
</dbReference>
<dbReference type="PANTHER" id="PTHR47893">
    <property type="entry name" value="REGULATORY PROTEIN PCHR"/>
    <property type="match status" value="1"/>
</dbReference>
<dbReference type="InterPro" id="IPR009057">
    <property type="entry name" value="Homeodomain-like_sf"/>
</dbReference>
<name>A0ABR4UE61_9GAMM</name>
<reference evidence="5 6" key="1">
    <citation type="submission" date="2014-03" db="EMBL/GenBank/DDBJ databases">
        <title>Draft genome sequence of the Serratia grimesii strain a2.</title>
        <authorList>
            <person name="Toymentseva A."/>
            <person name="Kazakov S."/>
            <person name="Giliazeva A."/>
            <person name="Ismagilova R."/>
            <person name="Shah R."/>
            <person name="Sharipova M."/>
            <person name="Khaitlina S."/>
            <person name="Mardanova A."/>
        </authorList>
    </citation>
    <scope>NUCLEOTIDE SEQUENCE [LARGE SCALE GENOMIC DNA]</scope>
    <source>
        <strain evidence="5 6">A2</strain>
    </source>
</reference>
<keyword evidence="3" id="KW-0804">Transcription</keyword>
<evidence type="ECO:0000259" key="4">
    <source>
        <dbReference type="PROSITE" id="PS01124"/>
    </source>
</evidence>
<comment type="caution">
    <text evidence="5">The sequence shown here is derived from an EMBL/GenBank/DDBJ whole genome shotgun (WGS) entry which is preliminary data.</text>
</comment>
<dbReference type="EMBL" id="JGVP01000001">
    <property type="protein sequence ID" value="KFB90319.1"/>
    <property type="molecule type" value="Genomic_DNA"/>
</dbReference>
<feature type="domain" description="HTH araC/xylS-type" evidence="4">
    <location>
        <begin position="201"/>
        <end position="298"/>
    </location>
</feature>
<evidence type="ECO:0000256" key="2">
    <source>
        <dbReference type="ARBA" id="ARBA00023125"/>
    </source>
</evidence>
<dbReference type="PROSITE" id="PS01124">
    <property type="entry name" value="HTH_ARAC_FAMILY_2"/>
    <property type="match status" value="1"/>
</dbReference>
<dbReference type="SMART" id="SM00342">
    <property type="entry name" value="HTH_ARAC"/>
    <property type="match status" value="1"/>
</dbReference>